<dbReference type="EMBL" id="RCZM01000004">
    <property type="protein sequence ID" value="TPG16320.1"/>
    <property type="molecule type" value="Genomic_DNA"/>
</dbReference>
<dbReference type="InterPro" id="IPR034660">
    <property type="entry name" value="DinB/YfiT-like"/>
</dbReference>
<keyword evidence="2" id="KW-1185">Reference proteome</keyword>
<organism evidence="1 2">
    <name type="scientific">Pedococcus bigeumensis</name>
    <dbReference type="NCBI Taxonomy" id="433644"/>
    <lineage>
        <taxon>Bacteria</taxon>
        <taxon>Bacillati</taxon>
        <taxon>Actinomycetota</taxon>
        <taxon>Actinomycetes</taxon>
        <taxon>Micrococcales</taxon>
        <taxon>Intrasporangiaceae</taxon>
        <taxon>Pedococcus</taxon>
    </lineage>
</organism>
<reference evidence="1 2" key="1">
    <citation type="journal article" date="2019" name="Environ. Microbiol.">
        <title>Species interactions and distinct microbial communities in high Arctic permafrost affected cryosols are associated with the CH4 and CO2 gas fluxes.</title>
        <authorList>
            <person name="Altshuler I."/>
            <person name="Hamel J."/>
            <person name="Turney S."/>
            <person name="Magnuson E."/>
            <person name="Levesque R."/>
            <person name="Greer C."/>
            <person name="Whyte L.G."/>
        </authorList>
    </citation>
    <scope>NUCLEOTIDE SEQUENCE [LARGE SCALE GENOMIC DNA]</scope>
    <source>
        <strain evidence="1 2">S9.3A</strain>
    </source>
</reference>
<dbReference type="Gene3D" id="1.20.120.450">
    <property type="entry name" value="dinb family like domain"/>
    <property type="match status" value="1"/>
</dbReference>
<evidence type="ECO:0000313" key="2">
    <source>
        <dbReference type="Proteomes" id="UP000317722"/>
    </source>
</evidence>
<gene>
    <name evidence="1" type="ORF">EAH86_14110</name>
</gene>
<dbReference type="SUPFAM" id="SSF109854">
    <property type="entry name" value="DinB/YfiT-like putative metalloenzymes"/>
    <property type="match status" value="1"/>
</dbReference>
<name>A0A502CUX3_9MICO</name>
<sequence>MVATQPRLATMTAPASTSATSTSADLRAVVDAIMAGFAQVPDDGWARPAHGLEWDCRDTASHLMDDFAFYAMNLASREVHTDDYVPFLDPPPWQPGSPSSALWPDPAGGTATIVHCVDAAGGLLVAVTATAPPGHIGYHGRGNADASGFAAMGIVEGAAHAWDVLTAHEIPFRVEDGVCERVLNRLFPGAVRTGDGWQDFLTATGRTEATRNEKWTWDSSVRDSYGD</sequence>
<evidence type="ECO:0000313" key="1">
    <source>
        <dbReference type="EMBL" id="TPG16320.1"/>
    </source>
</evidence>
<dbReference type="OrthoDB" id="4453346at2"/>
<proteinExistence type="predicted"/>
<protein>
    <submittedName>
        <fullName evidence="1">Uncharacterized protein</fullName>
    </submittedName>
</protein>
<accession>A0A502CUX3</accession>
<dbReference type="Proteomes" id="UP000317722">
    <property type="component" value="Unassembled WGS sequence"/>
</dbReference>
<comment type="caution">
    <text evidence="1">The sequence shown here is derived from an EMBL/GenBank/DDBJ whole genome shotgun (WGS) entry which is preliminary data.</text>
</comment>
<dbReference type="AlphaFoldDB" id="A0A502CUX3"/>